<dbReference type="InterPro" id="IPR013083">
    <property type="entry name" value="Znf_RING/FYVE/PHD"/>
</dbReference>
<comment type="similarity">
    <text evidence="3">Belongs to the pex2/pex10/pex12 family.</text>
</comment>
<proteinExistence type="inferred from homology"/>
<dbReference type="GO" id="GO:0004842">
    <property type="term" value="F:ubiquitin-protein transferase activity"/>
    <property type="evidence" value="ECO:0007669"/>
    <property type="project" value="TreeGrafter"/>
</dbReference>
<accession>A0A836I873</accession>
<dbReference type="GeneID" id="94291866"/>
<dbReference type="PANTHER" id="PTHR12888">
    <property type="entry name" value="PEROXISOME ASSEMBLY PROTEIN 12 PEROXIN-12"/>
    <property type="match status" value="1"/>
</dbReference>
<keyword evidence="17" id="KW-1185">Reference proteome</keyword>
<evidence type="ECO:0000256" key="5">
    <source>
        <dbReference type="ARBA" id="ARBA00022692"/>
    </source>
</evidence>
<dbReference type="GO" id="GO:1990429">
    <property type="term" value="C:peroxisomal importomer complex"/>
    <property type="evidence" value="ECO:0007669"/>
    <property type="project" value="TreeGrafter"/>
</dbReference>
<evidence type="ECO:0000256" key="4">
    <source>
        <dbReference type="ARBA" id="ARBA00022448"/>
    </source>
</evidence>
<evidence type="ECO:0000256" key="8">
    <source>
        <dbReference type="ARBA" id="ARBA00022833"/>
    </source>
</evidence>
<evidence type="ECO:0000256" key="3">
    <source>
        <dbReference type="ARBA" id="ARBA00008704"/>
    </source>
</evidence>
<evidence type="ECO:0000256" key="11">
    <source>
        <dbReference type="ARBA" id="ARBA00023136"/>
    </source>
</evidence>
<dbReference type="AlphaFoldDB" id="A0A836I873"/>
<evidence type="ECO:0000256" key="7">
    <source>
        <dbReference type="ARBA" id="ARBA00022771"/>
    </source>
</evidence>
<evidence type="ECO:0000256" key="9">
    <source>
        <dbReference type="ARBA" id="ARBA00022927"/>
    </source>
</evidence>
<dbReference type="InterPro" id="IPR006845">
    <property type="entry name" value="Pex_N"/>
</dbReference>
<dbReference type="InterPro" id="IPR017375">
    <property type="entry name" value="PEX12"/>
</dbReference>
<feature type="domain" description="Pex N-terminal" evidence="15">
    <location>
        <begin position="225"/>
        <end position="368"/>
    </location>
</feature>
<comment type="caution">
    <text evidence="16">The sequence shown here is derived from an EMBL/GenBank/DDBJ whole genome shotgun (WGS) entry which is preliminary data.</text>
</comment>
<dbReference type="SUPFAM" id="SSF57850">
    <property type="entry name" value="RING/U-box"/>
    <property type="match status" value="1"/>
</dbReference>
<dbReference type="GO" id="GO:0005778">
    <property type="term" value="C:peroxisomal membrane"/>
    <property type="evidence" value="ECO:0007669"/>
    <property type="project" value="UniProtKB-SubCell"/>
</dbReference>
<dbReference type="EMBL" id="JAFJZO010000019">
    <property type="protein sequence ID" value="KAG5507089.1"/>
    <property type="molecule type" value="Genomic_DNA"/>
</dbReference>
<dbReference type="Gene3D" id="3.30.40.10">
    <property type="entry name" value="Zinc/RING finger domain, C3HC4 (zinc finger)"/>
    <property type="match status" value="1"/>
</dbReference>
<dbReference type="KEGG" id="phet:94291866"/>
<reference evidence="16 17" key="1">
    <citation type="submission" date="2021-02" db="EMBL/GenBank/DDBJ databases">
        <title>Porcisia hertigi Genome sequencing and assembly.</title>
        <authorList>
            <person name="Almutairi H."/>
            <person name="Gatherer D."/>
        </authorList>
    </citation>
    <scope>NUCLEOTIDE SEQUENCE [LARGE SCALE GENOMIC DNA]</scope>
    <source>
        <strain evidence="16 17">C119</strain>
    </source>
</reference>
<keyword evidence="11" id="KW-0472">Membrane</keyword>
<comment type="subcellular location">
    <subcellularLocation>
        <location evidence="1">Peroxisome membrane</location>
        <topology evidence="1">Multi-pass membrane protein</topology>
    </subcellularLocation>
</comment>
<dbReference type="PANTHER" id="PTHR12888:SF0">
    <property type="entry name" value="PEROXISOME ASSEMBLY PROTEIN 12"/>
    <property type="match status" value="1"/>
</dbReference>
<evidence type="ECO:0000256" key="6">
    <source>
        <dbReference type="ARBA" id="ARBA00022723"/>
    </source>
</evidence>
<keyword evidence="12" id="KW-0576">Peroxisome</keyword>
<keyword evidence="8" id="KW-0862">Zinc</keyword>
<evidence type="ECO:0000256" key="13">
    <source>
        <dbReference type="ARBA" id="ARBA00029692"/>
    </source>
</evidence>
<dbReference type="GO" id="GO:0008270">
    <property type="term" value="F:zinc ion binding"/>
    <property type="evidence" value="ECO:0007669"/>
    <property type="project" value="UniProtKB-KW"/>
</dbReference>
<dbReference type="OrthoDB" id="107372at2759"/>
<evidence type="ECO:0000259" key="15">
    <source>
        <dbReference type="Pfam" id="PF04757"/>
    </source>
</evidence>
<evidence type="ECO:0000256" key="12">
    <source>
        <dbReference type="ARBA" id="ARBA00023140"/>
    </source>
</evidence>
<keyword evidence="10" id="KW-1133">Transmembrane helix</keyword>
<protein>
    <recommendedName>
        <fullName evidence="13">Peroxin-12</fullName>
    </recommendedName>
</protein>
<evidence type="ECO:0000256" key="2">
    <source>
        <dbReference type="ARBA" id="ARBA00004906"/>
    </source>
</evidence>
<keyword evidence="4" id="KW-0813">Transport</keyword>
<evidence type="ECO:0000313" key="16">
    <source>
        <dbReference type="EMBL" id="KAG5507089.1"/>
    </source>
</evidence>
<dbReference type="GO" id="GO:0006513">
    <property type="term" value="P:protein monoubiquitination"/>
    <property type="evidence" value="ECO:0007669"/>
    <property type="project" value="TreeGrafter"/>
</dbReference>
<gene>
    <name evidence="16" type="ORF">JKF63_05835</name>
</gene>
<dbReference type="GO" id="GO:0016558">
    <property type="term" value="P:protein import into peroxisome matrix"/>
    <property type="evidence" value="ECO:0007669"/>
    <property type="project" value="InterPro"/>
</dbReference>
<sequence>MFESNLLSQINTSSPLPTVVEVQFTASICQSLYKAFQFAHTLLAEKSDRAARLLPWSDEIYLALSGMLERMMLEHADTTFSEMIFALRRAEVDGPLAAAPPLSTSSSLSAAATGPSSPRLRPSACGRYLRWLLLGPPPVTTPEERAMNFINDDASPQLRVYASAPVDATVAAMASPDLTTPTPLADAVTPDAKVAMGNEMDTLALSQLKSAELLKAEQAPYGYLRFKPLSQRNKIISLFLFTLKPYLERKAEQWYVRNTDNAVDAVAMRDAYAHRYPHRAALLRFLARYVYPVYHVMKQGSRLLYTMCFLLEMTPYTSPLHRVFGIVLRRSTLEDSLSVRPRAQRALLVARVVLLLIFCGFRLLDFTRNAEGASSPRDIREEGLPIPPPPVLGCDVPLPEDRSGLPKYGECPVCHKRVTNAAVCLVSGIVGCYPCLQGYVAEQHVCPVTQQSMGVEQIRRIFEC</sequence>
<dbReference type="RefSeq" id="XP_067757815.1">
    <property type="nucleotide sequence ID" value="XM_067901789.1"/>
</dbReference>
<feature type="region of interest" description="Disordered" evidence="14">
    <location>
        <begin position="98"/>
        <end position="117"/>
    </location>
</feature>
<evidence type="ECO:0000256" key="14">
    <source>
        <dbReference type="SAM" id="MobiDB-lite"/>
    </source>
</evidence>
<keyword evidence="5" id="KW-0812">Transmembrane</keyword>
<evidence type="ECO:0000256" key="1">
    <source>
        <dbReference type="ARBA" id="ARBA00004585"/>
    </source>
</evidence>
<evidence type="ECO:0000313" key="17">
    <source>
        <dbReference type="Proteomes" id="UP000674318"/>
    </source>
</evidence>
<evidence type="ECO:0000256" key="10">
    <source>
        <dbReference type="ARBA" id="ARBA00022989"/>
    </source>
</evidence>
<organism evidence="16 17">
    <name type="scientific">Porcisia hertigi</name>
    <dbReference type="NCBI Taxonomy" id="2761500"/>
    <lineage>
        <taxon>Eukaryota</taxon>
        <taxon>Discoba</taxon>
        <taxon>Euglenozoa</taxon>
        <taxon>Kinetoplastea</taxon>
        <taxon>Metakinetoplastina</taxon>
        <taxon>Trypanosomatida</taxon>
        <taxon>Trypanosomatidae</taxon>
        <taxon>Leishmaniinae</taxon>
        <taxon>Porcisia</taxon>
    </lineage>
</organism>
<dbReference type="Proteomes" id="UP000674318">
    <property type="component" value="Unassembled WGS sequence"/>
</dbReference>
<name>A0A836I873_9TRYP</name>
<comment type="pathway">
    <text evidence="2">Protein modification; protein ubiquitination.</text>
</comment>
<keyword evidence="7" id="KW-0863">Zinc-finger</keyword>
<dbReference type="Pfam" id="PF04757">
    <property type="entry name" value="Pex2_Pex12"/>
    <property type="match status" value="1"/>
</dbReference>
<keyword evidence="6" id="KW-0479">Metal-binding</keyword>
<dbReference type="CDD" id="cd16451">
    <property type="entry name" value="mRING_PEX12"/>
    <property type="match status" value="1"/>
</dbReference>
<keyword evidence="9" id="KW-0653">Protein transport</keyword>